<feature type="domain" description="Asparaginase/glutaminase C-terminal" evidence="6">
    <location>
        <begin position="209"/>
        <end position="323"/>
    </location>
</feature>
<dbReference type="Pfam" id="PF17763">
    <property type="entry name" value="Asparaginase_C"/>
    <property type="match status" value="1"/>
</dbReference>
<dbReference type="PROSITE" id="PS51732">
    <property type="entry name" value="ASN_GLN_ASE_3"/>
    <property type="match status" value="1"/>
</dbReference>
<dbReference type="InterPro" id="IPR027473">
    <property type="entry name" value="L-asparaginase_C"/>
</dbReference>
<sequence length="351" mass="36249">MGAPTVAVISMGGTISCAPGDTGAGLVPRTDAADAVEVAGVAVRSVRWSLTDSSEITFDEIVALAREIRDQVTGGADAVVVTQGTDTLEETAYALSLLRPLDRPVVFTAAMRAPTMPGSDAAANLAAAIATALDPELERCSAGAVVVMNDQIHSAKWVQKIHTQRIDAFGSADRGCLGVLYEGRPTFLRRDPRPALPALLDTDTGREVRVALLTAVLGQDTDLIAAVPRAGYHGLVVEGLGGGHTSGPVAQALDEVAQDIPVVYASRTRAGAVLESTYGSPGAELDLMERGCVPSGELPALKARVLLTMLLRSGYTRAEAETLLRAEGNARTTTGPARSAPPTCSASSPTG</sequence>
<organism evidence="7 8">
    <name type="scientific">Mycolicibacterium vaccae ATCC 25954</name>
    <dbReference type="NCBI Taxonomy" id="1194972"/>
    <lineage>
        <taxon>Bacteria</taxon>
        <taxon>Bacillati</taxon>
        <taxon>Actinomycetota</taxon>
        <taxon>Actinomycetes</taxon>
        <taxon>Mycobacteriales</taxon>
        <taxon>Mycobacteriaceae</taxon>
        <taxon>Mycolicibacterium</taxon>
    </lineage>
</organism>
<dbReference type="eggNOG" id="COG0252">
    <property type="taxonomic scope" value="Bacteria"/>
</dbReference>
<dbReference type="CDD" id="cd08964">
    <property type="entry name" value="L-asparaginase_II"/>
    <property type="match status" value="1"/>
</dbReference>
<protein>
    <submittedName>
        <fullName evidence="7">Asparaginase</fullName>
    </submittedName>
</protein>
<dbReference type="EMBL" id="ALQA01000014">
    <property type="protein sequence ID" value="EJZ10498.1"/>
    <property type="molecule type" value="Genomic_DNA"/>
</dbReference>
<gene>
    <name evidence="7" type="ORF">MVAC_09059</name>
</gene>
<evidence type="ECO:0000256" key="1">
    <source>
        <dbReference type="ARBA" id="ARBA00010518"/>
    </source>
</evidence>
<dbReference type="InterPro" id="IPR006034">
    <property type="entry name" value="Asparaginase/glutaminase-like"/>
</dbReference>
<dbReference type="HOGENOM" id="CLU_019134_1_0_11"/>
<evidence type="ECO:0000256" key="2">
    <source>
        <dbReference type="ARBA" id="ARBA00022801"/>
    </source>
</evidence>
<dbReference type="InterPro" id="IPR037152">
    <property type="entry name" value="L-asparaginase_N_sf"/>
</dbReference>
<dbReference type="PRINTS" id="PR00139">
    <property type="entry name" value="ASNGLNASE"/>
</dbReference>
<feature type="domain" description="L-asparaginase N-terminal" evidence="5">
    <location>
        <begin position="6"/>
        <end position="190"/>
    </location>
</feature>
<evidence type="ECO:0000259" key="5">
    <source>
        <dbReference type="Pfam" id="PF00710"/>
    </source>
</evidence>
<dbReference type="SMART" id="SM00870">
    <property type="entry name" value="Asparaginase"/>
    <property type="match status" value="1"/>
</dbReference>
<feature type="compositionally biased region" description="Low complexity" evidence="4">
    <location>
        <begin position="336"/>
        <end position="351"/>
    </location>
</feature>
<dbReference type="Proteomes" id="UP000006072">
    <property type="component" value="Unassembled WGS sequence"/>
</dbReference>
<dbReference type="InterPro" id="IPR036152">
    <property type="entry name" value="Asp/glu_Ase-like_sf"/>
</dbReference>
<dbReference type="InterPro" id="IPR004550">
    <property type="entry name" value="AsnASE_II"/>
</dbReference>
<dbReference type="RefSeq" id="WP_003930363.1">
    <property type="nucleotide sequence ID" value="NZ_JH814690.1"/>
</dbReference>
<dbReference type="PANTHER" id="PTHR11707">
    <property type="entry name" value="L-ASPARAGINASE"/>
    <property type="match status" value="1"/>
</dbReference>
<dbReference type="GO" id="GO:0006528">
    <property type="term" value="P:asparagine metabolic process"/>
    <property type="evidence" value="ECO:0007669"/>
    <property type="project" value="InterPro"/>
</dbReference>
<dbReference type="AlphaFoldDB" id="K0V6V6"/>
<dbReference type="PIRSF" id="PIRSF500176">
    <property type="entry name" value="L_ASNase"/>
    <property type="match status" value="1"/>
</dbReference>
<keyword evidence="2" id="KW-0378">Hydrolase</keyword>
<dbReference type="InterPro" id="IPR027474">
    <property type="entry name" value="L-asparaginase_N"/>
</dbReference>
<dbReference type="PANTHER" id="PTHR11707:SF28">
    <property type="entry name" value="60 KDA LYSOPHOSPHOLIPASE"/>
    <property type="match status" value="1"/>
</dbReference>
<proteinExistence type="inferred from homology"/>
<feature type="region of interest" description="Disordered" evidence="4">
    <location>
        <begin position="327"/>
        <end position="351"/>
    </location>
</feature>
<dbReference type="Gene3D" id="3.40.50.40">
    <property type="match status" value="1"/>
</dbReference>
<evidence type="ECO:0000313" key="7">
    <source>
        <dbReference type="EMBL" id="EJZ10498.1"/>
    </source>
</evidence>
<evidence type="ECO:0000256" key="3">
    <source>
        <dbReference type="PIRSR" id="PIRSR001220-1"/>
    </source>
</evidence>
<evidence type="ECO:0000313" key="8">
    <source>
        <dbReference type="Proteomes" id="UP000006072"/>
    </source>
</evidence>
<feature type="active site" description="O-isoaspartyl threonine intermediate" evidence="3">
    <location>
        <position position="14"/>
    </location>
</feature>
<dbReference type="Pfam" id="PF00710">
    <property type="entry name" value="Asparaginase"/>
    <property type="match status" value="1"/>
</dbReference>
<evidence type="ECO:0000256" key="4">
    <source>
        <dbReference type="SAM" id="MobiDB-lite"/>
    </source>
</evidence>
<accession>K0V6V6</accession>
<dbReference type="SUPFAM" id="SSF53774">
    <property type="entry name" value="Glutaminase/Asparaginase"/>
    <property type="match status" value="1"/>
</dbReference>
<comment type="similarity">
    <text evidence="1">Belongs to the asparaginase 1 family.</text>
</comment>
<comment type="caution">
    <text evidence="7">The sequence shown here is derived from an EMBL/GenBank/DDBJ whole genome shotgun (WGS) entry which is preliminary data.</text>
</comment>
<dbReference type="SFLD" id="SFLDS00057">
    <property type="entry name" value="Glutaminase/Asparaginase"/>
    <property type="match status" value="1"/>
</dbReference>
<keyword evidence="8" id="KW-1185">Reference proteome</keyword>
<evidence type="ECO:0000259" key="6">
    <source>
        <dbReference type="Pfam" id="PF17763"/>
    </source>
</evidence>
<dbReference type="InterPro" id="IPR040919">
    <property type="entry name" value="Asparaginase_C"/>
</dbReference>
<name>K0V6V6_MYCVA</name>
<dbReference type="GO" id="GO:0004067">
    <property type="term" value="F:asparaginase activity"/>
    <property type="evidence" value="ECO:0007669"/>
    <property type="project" value="UniProtKB-UniRule"/>
</dbReference>
<dbReference type="PIRSF" id="PIRSF001220">
    <property type="entry name" value="L-ASNase_gatD"/>
    <property type="match status" value="1"/>
</dbReference>
<dbReference type="Gene3D" id="3.40.50.1170">
    <property type="entry name" value="L-asparaginase, N-terminal domain"/>
    <property type="match status" value="1"/>
</dbReference>
<reference evidence="7 8" key="1">
    <citation type="journal article" date="2012" name="J. Bacteriol.">
        <title>Complete Genome Sequence of Mycobacterium vaccae Type Strain ATCC 25954.</title>
        <authorList>
            <person name="Ho Y.S."/>
            <person name="Adroub S.A."/>
            <person name="Abadi M."/>
            <person name="Al Alwan B."/>
            <person name="Alkhateeb R."/>
            <person name="Gao G."/>
            <person name="Ragab A."/>
            <person name="Ali S."/>
            <person name="van Soolingen D."/>
            <person name="Bitter W."/>
            <person name="Pain A."/>
            <person name="Abdallah A.M."/>
        </authorList>
    </citation>
    <scope>NUCLEOTIDE SEQUENCE [LARGE SCALE GENOMIC DNA]</scope>
    <source>
        <strain evidence="7 8">ATCC 25954</strain>
    </source>
</reference>